<keyword evidence="2" id="KW-0812">Transmembrane</keyword>
<evidence type="ECO:0000256" key="1">
    <source>
        <dbReference type="SAM" id="MobiDB-lite"/>
    </source>
</evidence>
<gene>
    <name evidence="3" type="ORF">BpHYR1_038916</name>
</gene>
<comment type="caution">
    <text evidence="3">The sequence shown here is derived from an EMBL/GenBank/DDBJ whole genome shotgun (WGS) entry which is preliminary data.</text>
</comment>
<feature type="transmembrane region" description="Helical" evidence="2">
    <location>
        <begin position="26"/>
        <end position="46"/>
    </location>
</feature>
<keyword evidence="4" id="KW-1185">Reference proteome</keyword>
<name>A0A3M7RZZ1_BRAPC</name>
<proteinExistence type="predicted"/>
<keyword evidence="2" id="KW-1133">Transmembrane helix</keyword>
<protein>
    <submittedName>
        <fullName evidence="3">Uncharacterized protein</fullName>
    </submittedName>
</protein>
<evidence type="ECO:0000256" key="2">
    <source>
        <dbReference type="SAM" id="Phobius"/>
    </source>
</evidence>
<accession>A0A3M7RZZ1</accession>
<feature type="compositionally biased region" description="Basic and acidic residues" evidence="1">
    <location>
        <begin position="1"/>
        <end position="14"/>
    </location>
</feature>
<dbReference type="EMBL" id="REGN01002275">
    <property type="protein sequence ID" value="RNA29133.1"/>
    <property type="molecule type" value="Genomic_DNA"/>
</dbReference>
<organism evidence="3 4">
    <name type="scientific">Brachionus plicatilis</name>
    <name type="common">Marine rotifer</name>
    <name type="synonym">Brachionus muelleri</name>
    <dbReference type="NCBI Taxonomy" id="10195"/>
    <lineage>
        <taxon>Eukaryota</taxon>
        <taxon>Metazoa</taxon>
        <taxon>Spiralia</taxon>
        <taxon>Gnathifera</taxon>
        <taxon>Rotifera</taxon>
        <taxon>Eurotatoria</taxon>
        <taxon>Monogononta</taxon>
        <taxon>Pseudotrocha</taxon>
        <taxon>Ploima</taxon>
        <taxon>Brachionidae</taxon>
        <taxon>Brachionus</taxon>
    </lineage>
</organism>
<dbReference type="AlphaFoldDB" id="A0A3M7RZZ1"/>
<sequence>MATKIDNSKRERERKDRKRKKQVNEISASVAWLGIPAMLIVPYIYAGENMALILILIIQTKINNLTDS</sequence>
<reference evidence="3 4" key="1">
    <citation type="journal article" date="2018" name="Sci. Rep.">
        <title>Genomic signatures of local adaptation to the degree of environmental predictability in rotifers.</title>
        <authorList>
            <person name="Franch-Gras L."/>
            <person name="Hahn C."/>
            <person name="Garcia-Roger E.M."/>
            <person name="Carmona M.J."/>
            <person name="Serra M."/>
            <person name="Gomez A."/>
        </authorList>
    </citation>
    <scope>NUCLEOTIDE SEQUENCE [LARGE SCALE GENOMIC DNA]</scope>
    <source>
        <strain evidence="3">HYR1</strain>
    </source>
</reference>
<evidence type="ECO:0000313" key="3">
    <source>
        <dbReference type="EMBL" id="RNA29133.1"/>
    </source>
</evidence>
<feature type="region of interest" description="Disordered" evidence="1">
    <location>
        <begin position="1"/>
        <end position="22"/>
    </location>
</feature>
<keyword evidence="2" id="KW-0472">Membrane</keyword>
<evidence type="ECO:0000313" key="4">
    <source>
        <dbReference type="Proteomes" id="UP000276133"/>
    </source>
</evidence>
<dbReference type="Proteomes" id="UP000276133">
    <property type="component" value="Unassembled WGS sequence"/>
</dbReference>